<reference evidence="2 3" key="1">
    <citation type="submission" date="2020-08" db="EMBL/GenBank/DDBJ databases">
        <title>Description of Xenorhabdus lircayensis sp. nov., the symbiotic bacterium associated with the entomopathogenic nematode Steirnernema unicornum.</title>
        <authorList>
            <person name="Castaneda-Alvarez C."/>
            <person name="Prodan S."/>
            <person name="Zamorano A."/>
            <person name="San-Blas E."/>
            <person name="Aballay E."/>
        </authorList>
    </citation>
    <scope>NUCLEOTIDE SEQUENCE [LARGE SCALE GENOMIC DNA]</scope>
    <source>
        <strain evidence="2 3">VLS</strain>
    </source>
</reference>
<feature type="transmembrane region" description="Helical" evidence="1">
    <location>
        <begin position="69"/>
        <end position="89"/>
    </location>
</feature>
<keyword evidence="1" id="KW-1133">Transmembrane helix</keyword>
<dbReference type="RefSeq" id="WP_198690895.1">
    <property type="nucleotide sequence ID" value="NZ_CAWPUD010000055.1"/>
</dbReference>
<sequence length="137" mass="15796">MDTSKYSEKWQERFEFFEKNGAPSSKEHKEAFKKLSALKRLKINMNFFAFFFGIFYFITIGMWKKGLTILGIGFALFFAFIIFSMIVPIPPDYAEIIGTGLGTVMAALYAISANYAYYLKEIKGDDSWNPFKGLRMI</sequence>
<keyword evidence="1" id="KW-0472">Membrane</keyword>
<feature type="transmembrane region" description="Helical" evidence="1">
    <location>
        <begin position="96"/>
        <end position="118"/>
    </location>
</feature>
<proteinExistence type="predicted"/>
<keyword evidence="3" id="KW-1185">Reference proteome</keyword>
<dbReference type="Pfam" id="PF10947">
    <property type="entry name" value="DUF2628"/>
    <property type="match status" value="1"/>
</dbReference>
<protein>
    <submittedName>
        <fullName evidence="2">DUF2628 domain-containing protein</fullName>
    </submittedName>
</protein>
<dbReference type="Proteomes" id="UP000696184">
    <property type="component" value="Unassembled WGS sequence"/>
</dbReference>
<accession>A0ABS0U8C2</accession>
<evidence type="ECO:0000313" key="3">
    <source>
        <dbReference type="Proteomes" id="UP000696184"/>
    </source>
</evidence>
<dbReference type="EMBL" id="JACOII010000055">
    <property type="protein sequence ID" value="MBI6550123.1"/>
    <property type="molecule type" value="Genomic_DNA"/>
</dbReference>
<comment type="caution">
    <text evidence="2">The sequence shown here is derived from an EMBL/GenBank/DDBJ whole genome shotgun (WGS) entry which is preliminary data.</text>
</comment>
<organism evidence="2 3">
    <name type="scientific">Xenorhabdus lircayensis</name>
    <dbReference type="NCBI Taxonomy" id="2763499"/>
    <lineage>
        <taxon>Bacteria</taxon>
        <taxon>Pseudomonadati</taxon>
        <taxon>Pseudomonadota</taxon>
        <taxon>Gammaproteobacteria</taxon>
        <taxon>Enterobacterales</taxon>
        <taxon>Morganellaceae</taxon>
        <taxon>Xenorhabdus</taxon>
    </lineage>
</organism>
<name>A0ABS0U8C2_9GAMM</name>
<evidence type="ECO:0000256" key="1">
    <source>
        <dbReference type="SAM" id="Phobius"/>
    </source>
</evidence>
<evidence type="ECO:0000313" key="2">
    <source>
        <dbReference type="EMBL" id="MBI6550123.1"/>
    </source>
</evidence>
<keyword evidence="1" id="KW-0812">Transmembrane</keyword>
<dbReference type="InterPro" id="IPR024399">
    <property type="entry name" value="DUF2628"/>
</dbReference>
<feature type="transmembrane region" description="Helical" evidence="1">
    <location>
        <begin position="43"/>
        <end position="63"/>
    </location>
</feature>
<gene>
    <name evidence="2" type="ORF">H8A87_15775</name>
</gene>